<sequence>MLKSGMKESFENQMLITDFPFKIVDISVKLLYGISILLKFSIETMLSLYRFGDKYCIQLIMVCFQN</sequence>
<evidence type="ECO:0000313" key="2">
    <source>
        <dbReference type="WBParaSite" id="PS1159_v2.g16706.t1"/>
    </source>
</evidence>
<reference evidence="2" key="1">
    <citation type="submission" date="2022-11" db="UniProtKB">
        <authorList>
            <consortium name="WormBaseParasite"/>
        </authorList>
    </citation>
    <scope>IDENTIFICATION</scope>
</reference>
<dbReference type="Proteomes" id="UP000887580">
    <property type="component" value="Unplaced"/>
</dbReference>
<evidence type="ECO:0000313" key="1">
    <source>
        <dbReference type="Proteomes" id="UP000887580"/>
    </source>
</evidence>
<dbReference type="WBParaSite" id="PS1159_v2.g16706.t1">
    <property type="protein sequence ID" value="PS1159_v2.g16706.t1"/>
    <property type="gene ID" value="PS1159_v2.g16706"/>
</dbReference>
<proteinExistence type="predicted"/>
<protein>
    <submittedName>
        <fullName evidence="2">Uncharacterized protein</fullName>
    </submittedName>
</protein>
<organism evidence="1 2">
    <name type="scientific">Panagrolaimus sp. PS1159</name>
    <dbReference type="NCBI Taxonomy" id="55785"/>
    <lineage>
        <taxon>Eukaryota</taxon>
        <taxon>Metazoa</taxon>
        <taxon>Ecdysozoa</taxon>
        <taxon>Nematoda</taxon>
        <taxon>Chromadorea</taxon>
        <taxon>Rhabditida</taxon>
        <taxon>Tylenchina</taxon>
        <taxon>Panagrolaimomorpha</taxon>
        <taxon>Panagrolaimoidea</taxon>
        <taxon>Panagrolaimidae</taxon>
        <taxon>Panagrolaimus</taxon>
    </lineage>
</organism>
<accession>A0AC35FET5</accession>
<name>A0AC35FET5_9BILA</name>